<evidence type="ECO:0000256" key="3">
    <source>
        <dbReference type="ARBA" id="ARBA00022475"/>
    </source>
</evidence>
<proteinExistence type="inferred from homology"/>
<keyword evidence="6 8" id="KW-0472">Membrane</keyword>
<dbReference type="EMBL" id="JBHSZV010000014">
    <property type="protein sequence ID" value="MFC7061669.1"/>
    <property type="molecule type" value="Genomic_DNA"/>
</dbReference>
<keyword evidence="11" id="KW-1185">Reference proteome</keyword>
<sequence>MKTIIAKKQVLIPLSICFFMATMLIATFMLNVVFAMWDTVQTFPEFSEPFVIQGSYFTDLKLKEYPWFYSIVVLIGLLGVAHMVYKLQSNYKQIGTDEKGSQRFATRKEIQQQYKAIPDRKFTYQGQGGPVLARKGDKAYIDPSPVNNLIIGTTRSGKGQTYVIPTIDAYSRAEEQPSLVINDPKGELFASSRETLENRGYEVEVLNLMNPMQSMSFNLLELVKQSYQDGDFSTAQTLCETITHMLYHNPQAKEPMWDDSAKSLVNAMILAITEKSITEGTEEKITMYTVANMLSELGTKNEVDEKGQECNALDEYFQELPQSHVAKEQYATSNFSKGNTRSSIFTTAMNGLTKFTMSETAKMTAKNSLDLKKVGFGQSIKGRGTPFSKVFVTFPDGITETNQSGESGTWTINFSSKLKEGDTLTIVQDQEPLSAKQSRKQTKDQRKYHEKKQRSQLFIQVKEVHEESGEIHFHFSTSPDFLSDLTVERVCYFTKPIALFMVTPDYDTSTHAIPSIFVSQLYYVLSKNASIAKGQKCLREVVFMLDEFGNMPGIADMDNKITVCLGRNIRFHLVVQSYAQLKDLYGEDGQATIRGNCGNEIYILSADYDSASYFSSKLGKQTLNTQTRSGSTFSLDKSKTESTEGRDLLTANELQELEEGDSVVRRVLMRRDKKGRKIRAFPIYNTGKHSMKYAHTYLNHDFDTSRSITEEEIDTPHRHIDPKDLVMDFQDVSQPINKKENKLDSQTLPSEERPIKNPVFDKETWKQQKVGQFFDRSTLDMIQQQIAPLLEHSEEEMNKELLESFLYTLQLLGEGQEISRQVYDHIRKQIDRLREEQEMMNSEEAGEAFA</sequence>
<dbReference type="Pfam" id="PF12696">
    <property type="entry name" value="TraG-D_C"/>
    <property type="match status" value="1"/>
</dbReference>
<dbReference type="CDD" id="cd01127">
    <property type="entry name" value="TrwB_TraG_TraD_VirD4"/>
    <property type="match status" value="2"/>
</dbReference>
<dbReference type="InterPro" id="IPR027417">
    <property type="entry name" value="P-loop_NTPase"/>
</dbReference>
<dbReference type="InterPro" id="IPR051539">
    <property type="entry name" value="T4SS-coupling_protein"/>
</dbReference>
<evidence type="ECO:0000256" key="1">
    <source>
        <dbReference type="ARBA" id="ARBA00004651"/>
    </source>
</evidence>
<keyword evidence="4 8" id="KW-0812">Transmembrane</keyword>
<feature type="transmembrane region" description="Helical" evidence="8">
    <location>
        <begin position="12"/>
        <end position="37"/>
    </location>
</feature>
<evidence type="ECO:0000256" key="8">
    <source>
        <dbReference type="SAM" id="Phobius"/>
    </source>
</evidence>
<dbReference type="NCBIfam" id="NF045973">
    <property type="entry name" value="conju_CD1115"/>
    <property type="match status" value="1"/>
</dbReference>
<dbReference type="Proteomes" id="UP001596410">
    <property type="component" value="Unassembled WGS sequence"/>
</dbReference>
<dbReference type="SUPFAM" id="SSF52540">
    <property type="entry name" value="P-loop containing nucleoside triphosphate hydrolases"/>
    <property type="match status" value="1"/>
</dbReference>
<feature type="region of interest" description="Disordered" evidence="7">
    <location>
        <begin position="429"/>
        <end position="453"/>
    </location>
</feature>
<dbReference type="Gene3D" id="3.40.50.300">
    <property type="entry name" value="P-loop containing nucleotide triphosphate hydrolases"/>
    <property type="match status" value="1"/>
</dbReference>
<comment type="caution">
    <text evidence="10">The sequence shown here is derived from an EMBL/GenBank/DDBJ whole genome shotgun (WGS) entry which is preliminary data.</text>
</comment>
<organism evidence="10 11">
    <name type="scientific">Halobacillus seohaensis</name>
    <dbReference type="NCBI Taxonomy" id="447421"/>
    <lineage>
        <taxon>Bacteria</taxon>
        <taxon>Bacillati</taxon>
        <taxon>Bacillota</taxon>
        <taxon>Bacilli</taxon>
        <taxon>Bacillales</taxon>
        <taxon>Bacillaceae</taxon>
        <taxon>Halobacillus</taxon>
    </lineage>
</organism>
<comment type="subcellular location">
    <subcellularLocation>
        <location evidence="1">Cell membrane</location>
        <topology evidence="1">Multi-pass membrane protein</topology>
    </subcellularLocation>
</comment>
<evidence type="ECO:0000313" key="11">
    <source>
        <dbReference type="Proteomes" id="UP001596410"/>
    </source>
</evidence>
<evidence type="ECO:0000256" key="7">
    <source>
        <dbReference type="SAM" id="MobiDB-lite"/>
    </source>
</evidence>
<evidence type="ECO:0000256" key="6">
    <source>
        <dbReference type="ARBA" id="ARBA00023136"/>
    </source>
</evidence>
<evidence type="ECO:0000313" key="10">
    <source>
        <dbReference type="EMBL" id="MFC7061669.1"/>
    </source>
</evidence>
<keyword evidence="5 8" id="KW-1133">Transmembrane helix</keyword>
<evidence type="ECO:0000256" key="2">
    <source>
        <dbReference type="ARBA" id="ARBA00008806"/>
    </source>
</evidence>
<evidence type="ECO:0000259" key="9">
    <source>
        <dbReference type="Pfam" id="PF12696"/>
    </source>
</evidence>
<dbReference type="RefSeq" id="WP_204707142.1">
    <property type="nucleotide sequence ID" value="NZ_JBHSZV010000014.1"/>
</dbReference>
<name>A0ABW2EMN7_9BACI</name>
<feature type="domain" description="TraD/TraG TraM recognition site" evidence="9">
    <location>
        <begin position="541"/>
        <end position="658"/>
    </location>
</feature>
<comment type="similarity">
    <text evidence="2">Belongs to the VirD4/TraG family.</text>
</comment>
<reference evidence="11" key="1">
    <citation type="journal article" date="2019" name="Int. J. Syst. Evol. Microbiol.">
        <title>The Global Catalogue of Microorganisms (GCM) 10K type strain sequencing project: providing services to taxonomists for standard genome sequencing and annotation.</title>
        <authorList>
            <consortium name="The Broad Institute Genomics Platform"/>
            <consortium name="The Broad Institute Genome Sequencing Center for Infectious Disease"/>
            <person name="Wu L."/>
            <person name="Ma J."/>
        </authorList>
    </citation>
    <scope>NUCLEOTIDE SEQUENCE [LARGE SCALE GENOMIC DNA]</scope>
    <source>
        <strain evidence="11">CGMCC 4.1621</strain>
    </source>
</reference>
<dbReference type="InterPro" id="IPR003688">
    <property type="entry name" value="TraG/VirD4"/>
</dbReference>
<protein>
    <submittedName>
        <fullName evidence="10">VirD4-like conjugal transfer protein, CD1115 family</fullName>
    </submittedName>
</protein>
<keyword evidence="3" id="KW-1003">Cell membrane</keyword>
<evidence type="ECO:0000256" key="4">
    <source>
        <dbReference type="ARBA" id="ARBA00022692"/>
    </source>
</evidence>
<dbReference type="PANTHER" id="PTHR37937">
    <property type="entry name" value="CONJUGATIVE TRANSFER: DNA TRANSPORT"/>
    <property type="match status" value="1"/>
</dbReference>
<dbReference type="Pfam" id="PF02534">
    <property type="entry name" value="T4SS-DNA_transf"/>
    <property type="match status" value="1"/>
</dbReference>
<accession>A0ABW2EMN7</accession>
<dbReference type="InterPro" id="IPR032689">
    <property type="entry name" value="TraG-D_C"/>
</dbReference>
<dbReference type="PANTHER" id="PTHR37937:SF1">
    <property type="entry name" value="CONJUGATIVE TRANSFER: DNA TRANSPORT"/>
    <property type="match status" value="1"/>
</dbReference>
<gene>
    <name evidence="10" type="ORF">ACFQIC_07325</name>
</gene>
<evidence type="ECO:0000256" key="5">
    <source>
        <dbReference type="ARBA" id="ARBA00022989"/>
    </source>
</evidence>
<feature type="transmembrane region" description="Helical" evidence="8">
    <location>
        <begin position="67"/>
        <end position="85"/>
    </location>
</feature>